<dbReference type="GO" id="GO:0017136">
    <property type="term" value="F:histone deacetylase activity, NAD-dependent"/>
    <property type="evidence" value="ECO:0007669"/>
    <property type="project" value="TreeGrafter"/>
</dbReference>
<dbReference type="PANTHER" id="PTHR11085">
    <property type="entry name" value="NAD-DEPENDENT PROTEIN DEACYLASE SIRTUIN-5, MITOCHONDRIAL-RELATED"/>
    <property type="match status" value="1"/>
</dbReference>
<evidence type="ECO:0000313" key="6">
    <source>
        <dbReference type="EMBL" id="QKF77357.1"/>
    </source>
</evidence>
<evidence type="ECO:0000256" key="1">
    <source>
        <dbReference type="ARBA" id="ARBA00012928"/>
    </source>
</evidence>
<sequence>MIEKLNEITQIINEAQAILITAGAGMGVDSGLPDFRGNEGFWNAYPIAKKLNLGFQDLANPIWFATNPPMAWAFYGHRYNLYKNTIPHDGFKMLLDLVKSKNDNYFIFTSNVDGQFQKAGFDENKIVECHGSISYFQCSEDCRKEIWEAHEEFDIDMEKFESITIPLCPNCGDISRPNILMFGDWKWNHKRTTSQEAKYNKWRKQNKSKKLLVIELGAGTAISTVRAESQNIAKYYNGKLIRINPREFDVDSSYGYSIALGALEGLKVII</sequence>
<feature type="binding site" evidence="4">
    <location>
        <position position="171"/>
    </location>
    <ligand>
        <name>Zn(2+)</name>
        <dbReference type="ChEBI" id="CHEBI:29105"/>
    </ligand>
</feature>
<dbReference type="Gene3D" id="3.30.1600.10">
    <property type="entry name" value="SIR2/SIRT2 'Small Domain"/>
    <property type="match status" value="1"/>
</dbReference>
<dbReference type="InterPro" id="IPR026591">
    <property type="entry name" value="Sirtuin_cat_small_dom_sf"/>
</dbReference>
<dbReference type="RefSeq" id="WP_129012055.1">
    <property type="nucleotide sequence ID" value="NZ_CP053835.1"/>
</dbReference>
<gene>
    <name evidence="6" type="ORF">ADFLV_1325</name>
</gene>
<dbReference type="GO" id="GO:0046872">
    <property type="term" value="F:metal ion binding"/>
    <property type="evidence" value="ECO:0007669"/>
    <property type="project" value="UniProtKB-KW"/>
</dbReference>
<reference evidence="6 7" key="1">
    <citation type="submission" date="2020-05" db="EMBL/GenBank/DDBJ databases">
        <title>Complete genome sequencing of Campylobacter and Arcobacter type strains.</title>
        <authorList>
            <person name="Miller W.G."/>
            <person name="Yee E."/>
        </authorList>
    </citation>
    <scope>NUCLEOTIDE SEQUENCE [LARGE SCALE GENOMIC DNA]</scope>
    <source>
        <strain evidence="6 7">LMG 25694</strain>
    </source>
</reference>
<keyword evidence="4" id="KW-0862">Zinc</keyword>
<dbReference type="KEGG" id="adz:ADFLV_1325"/>
<name>A0AAE7BGL6_9BACT</name>
<dbReference type="PROSITE" id="PS50305">
    <property type="entry name" value="SIRTUIN"/>
    <property type="match status" value="1"/>
</dbReference>
<organism evidence="6 7">
    <name type="scientific">Arcobacter defluvii</name>
    <dbReference type="NCBI Taxonomy" id="873191"/>
    <lineage>
        <taxon>Bacteria</taxon>
        <taxon>Pseudomonadati</taxon>
        <taxon>Campylobacterota</taxon>
        <taxon>Epsilonproteobacteria</taxon>
        <taxon>Campylobacterales</taxon>
        <taxon>Arcobacteraceae</taxon>
        <taxon>Arcobacter</taxon>
    </lineage>
</organism>
<dbReference type="Gene3D" id="3.40.50.1220">
    <property type="entry name" value="TPP-binding domain"/>
    <property type="match status" value="1"/>
</dbReference>
<dbReference type="InterPro" id="IPR003000">
    <property type="entry name" value="Sirtuin"/>
</dbReference>
<keyword evidence="4" id="KW-0479">Metal-binding</keyword>
<evidence type="ECO:0000256" key="2">
    <source>
        <dbReference type="ARBA" id="ARBA00022679"/>
    </source>
</evidence>
<dbReference type="InterPro" id="IPR026590">
    <property type="entry name" value="Ssirtuin_cat_dom"/>
</dbReference>
<proteinExistence type="predicted"/>
<dbReference type="InterPro" id="IPR050134">
    <property type="entry name" value="NAD-dep_sirtuin_deacylases"/>
</dbReference>
<evidence type="ECO:0000256" key="3">
    <source>
        <dbReference type="ARBA" id="ARBA00023027"/>
    </source>
</evidence>
<feature type="binding site" evidence="4">
    <location>
        <position position="138"/>
    </location>
    <ligand>
        <name>Zn(2+)</name>
        <dbReference type="ChEBI" id="CHEBI:29105"/>
    </ligand>
</feature>
<keyword evidence="2" id="KW-0808">Transferase</keyword>
<evidence type="ECO:0000259" key="5">
    <source>
        <dbReference type="PROSITE" id="PS50305"/>
    </source>
</evidence>
<dbReference type="Pfam" id="PF02146">
    <property type="entry name" value="SIR2"/>
    <property type="match status" value="1"/>
</dbReference>
<dbReference type="EMBL" id="CP053835">
    <property type="protein sequence ID" value="QKF77357.1"/>
    <property type="molecule type" value="Genomic_DNA"/>
</dbReference>
<dbReference type="EC" id="2.3.1.286" evidence="1"/>
<protein>
    <recommendedName>
        <fullName evidence="1">protein acetyllysine N-acetyltransferase</fullName>
        <ecNumber evidence="1">2.3.1.286</ecNumber>
    </recommendedName>
</protein>
<feature type="binding site" evidence="4">
    <location>
        <position position="142"/>
    </location>
    <ligand>
        <name>Zn(2+)</name>
        <dbReference type="ChEBI" id="CHEBI:29105"/>
    </ligand>
</feature>
<accession>A0AAE7BGL6</accession>
<dbReference type="PANTHER" id="PTHR11085:SF10">
    <property type="entry name" value="NAD-DEPENDENT PROTEIN DEACYLASE SIRTUIN-5, MITOCHONDRIAL-RELATED"/>
    <property type="match status" value="1"/>
</dbReference>
<feature type="binding site" evidence="4">
    <location>
        <position position="168"/>
    </location>
    <ligand>
        <name>Zn(2+)</name>
        <dbReference type="ChEBI" id="CHEBI:29105"/>
    </ligand>
</feature>
<dbReference type="InterPro" id="IPR029035">
    <property type="entry name" value="DHS-like_NAD/FAD-binding_dom"/>
</dbReference>
<dbReference type="Proteomes" id="UP000503313">
    <property type="component" value="Chromosome"/>
</dbReference>
<keyword evidence="7" id="KW-1185">Reference proteome</keyword>
<dbReference type="GO" id="GO:0070403">
    <property type="term" value="F:NAD+ binding"/>
    <property type="evidence" value="ECO:0007669"/>
    <property type="project" value="InterPro"/>
</dbReference>
<keyword evidence="3" id="KW-0520">NAD</keyword>
<dbReference type="SUPFAM" id="SSF52467">
    <property type="entry name" value="DHS-like NAD/FAD-binding domain"/>
    <property type="match status" value="1"/>
</dbReference>
<evidence type="ECO:0000256" key="4">
    <source>
        <dbReference type="PROSITE-ProRule" id="PRU00236"/>
    </source>
</evidence>
<feature type="active site" description="Proton acceptor" evidence="4">
    <location>
        <position position="130"/>
    </location>
</feature>
<dbReference type="AlphaFoldDB" id="A0AAE7BGL6"/>
<evidence type="ECO:0000313" key="7">
    <source>
        <dbReference type="Proteomes" id="UP000503313"/>
    </source>
</evidence>
<feature type="domain" description="Deacetylase sirtuin-type" evidence="5">
    <location>
        <begin position="1"/>
        <end position="270"/>
    </location>
</feature>